<keyword evidence="1" id="KW-1133">Transmembrane helix</keyword>
<feature type="domain" description="ABC-type uncharacterised transport system" evidence="2">
    <location>
        <begin position="448"/>
        <end position="678"/>
    </location>
</feature>
<proteinExistence type="predicted"/>
<dbReference type="Proteomes" id="UP001179363">
    <property type="component" value="Unassembled WGS sequence"/>
</dbReference>
<evidence type="ECO:0000313" key="3">
    <source>
        <dbReference type="EMBL" id="MCF4100783.1"/>
    </source>
</evidence>
<feature type="transmembrane region" description="Helical" evidence="1">
    <location>
        <begin position="228"/>
        <end position="244"/>
    </location>
</feature>
<dbReference type="PANTHER" id="PTHR43471">
    <property type="entry name" value="ABC TRANSPORTER PERMEASE"/>
    <property type="match status" value="1"/>
</dbReference>
<dbReference type="EMBL" id="JAKGTH010000006">
    <property type="protein sequence ID" value="MCF4100783.1"/>
    <property type="molecule type" value="Genomic_DNA"/>
</dbReference>
<keyword evidence="4" id="KW-1185">Reference proteome</keyword>
<name>A0ABS9EDB9_9FLAO</name>
<dbReference type="SUPFAM" id="SSF52317">
    <property type="entry name" value="Class I glutamine amidotransferase-like"/>
    <property type="match status" value="1"/>
</dbReference>
<protein>
    <submittedName>
        <fullName evidence="3">Gldg family protein</fullName>
    </submittedName>
</protein>
<dbReference type="RefSeq" id="WP_236132919.1">
    <property type="nucleotide sequence ID" value="NZ_JAKGTH010000006.1"/>
</dbReference>
<dbReference type="PANTHER" id="PTHR43471:SF12">
    <property type="entry name" value="HYPOTHETICAL MEMBRANE PROTEIN, CONSERVED"/>
    <property type="match status" value="1"/>
</dbReference>
<accession>A0ABS9EDB9</accession>
<keyword evidence="1" id="KW-0812">Transmembrane</keyword>
<reference evidence="3" key="1">
    <citation type="submission" date="2022-01" db="EMBL/GenBank/DDBJ databases">
        <title>Gillisia lutea sp. nov., isolated from marine plastic residues from the Malvarosa beach (Valencia, Spain).</title>
        <authorList>
            <person name="Vidal-Verdu A."/>
            <person name="Molina-Menor E."/>
            <person name="Satari L."/>
            <person name="Pascual J."/>
            <person name="Pereto J."/>
            <person name="Porcar M."/>
        </authorList>
    </citation>
    <scope>NUCLEOTIDE SEQUENCE</scope>
    <source>
        <strain evidence="3">M10.2A</strain>
    </source>
</reference>
<organism evidence="3 4">
    <name type="scientific">Gillisia lutea</name>
    <dbReference type="NCBI Taxonomy" id="2909668"/>
    <lineage>
        <taxon>Bacteria</taxon>
        <taxon>Pseudomonadati</taxon>
        <taxon>Bacteroidota</taxon>
        <taxon>Flavobacteriia</taxon>
        <taxon>Flavobacteriales</taxon>
        <taxon>Flavobacteriaceae</taxon>
        <taxon>Gillisia</taxon>
    </lineage>
</organism>
<feature type="transmembrane region" description="Helical" evidence="1">
    <location>
        <begin position="117"/>
        <end position="139"/>
    </location>
</feature>
<feature type="transmembrane region" description="Helical" evidence="1">
    <location>
        <begin position="730"/>
        <end position="749"/>
    </location>
</feature>
<feature type="transmembrane region" description="Helical" evidence="1">
    <location>
        <begin position="265"/>
        <end position="285"/>
    </location>
</feature>
<evidence type="ECO:0000259" key="2">
    <source>
        <dbReference type="Pfam" id="PF09822"/>
    </source>
</evidence>
<dbReference type="Pfam" id="PF12679">
    <property type="entry name" value="ABC2_membrane_2"/>
    <property type="match status" value="1"/>
</dbReference>
<dbReference type="InterPro" id="IPR029062">
    <property type="entry name" value="Class_I_gatase-like"/>
</dbReference>
<evidence type="ECO:0000313" key="4">
    <source>
        <dbReference type="Proteomes" id="UP001179363"/>
    </source>
</evidence>
<sequence length="754" mass="84534">MKKIFRIARLELSILFYSPIAWLILIIFIVQTGLTFTELLYSQETNQQLGRPLNVLSKVLFAGEDGILATVQRNLYLYIPLLTMGLFSRETSSGSFKLLLSSPVSVSQIVFGKFLSMMGYAFLLCLILASFIISGLISIEALDIKFVLGGVFGIYLLICAYSAIGLFMSSLTTYQVVAAISTLAILAALNFVGNLGQSYDFVRDITYWLSISGRADNFVNGLVSSKDIIYFLLVIGLFISLAILKLKDERKSRTKPVKIIRYTSLILMVVAIGYISSLPTINVYYDSTRFKDRTLTETSQEIVTKLNKPVNITTYVNVVHYSAGYGAPKNRIKDLNQFEQYRRFLPEMEMKYVTYYDTLVRYNDTTKTLLEKAKRAASAHKFNFDDLLSPVEIKEKINLIPEDNRLVRILEYNGKSTPLRMFDDMLVYPKEAEISAALKRLVEKPGLVGVISGNGERGTNTMEDGSYKIITKGLNVRGSLLNQGFDIVDIPLNSTKEIPENLDVLVLADPKKEYSPAQIDKISHFIKSGGNLMIAGEPDRRELINPILKTIGLKLIEGTLLQETENYEYDLIQGDFTSYAPKFGQSFYEKAIVSFPGAGAIIYNDSTDFDISPILVSDPTSVWNKLGDFDLDTQKIEFDPATDQKNTAALAVALERQVNGKNQKIMVFGDADFMGNSEMTRNNLNTVNSSFVVRMFRWFSNGKYPVNTARPAALDKTILVSRSEIEIMKGIYAGLFPVLIGGLGMFILIRRKRQ</sequence>
<gene>
    <name evidence="3" type="ORF">L1I30_03805</name>
</gene>
<comment type="caution">
    <text evidence="3">The sequence shown here is derived from an EMBL/GenBank/DDBJ whole genome shotgun (WGS) entry which is preliminary data.</text>
</comment>
<keyword evidence="1" id="KW-0472">Membrane</keyword>
<evidence type="ECO:0000256" key="1">
    <source>
        <dbReference type="SAM" id="Phobius"/>
    </source>
</evidence>
<feature type="transmembrane region" description="Helical" evidence="1">
    <location>
        <begin position="12"/>
        <end position="34"/>
    </location>
</feature>
<dbReference type="Pfam" id="PF09822">
    <property type="entry name" value="ABC_transp_aux"/>
    <property type="match status" value="1"/>
</dbReference>
<dbReference type="InterPro" id="IPR019196">
    <property type="entry name" value="ABC_transp_unknown"/>
</dbReference>
<feature type="transmembrane region" description="Helical" evidence="1">
    <location>
        <begin position="146"/>
        <end position="168"/>
    </location>
</feature>